<feature type="signal peptide" evidence="3">
    <location>
        <begin position="1"/>
        <end position="27"/>
    </location>
</feature>
<dbReference type="AlphaFoldDB" id="A0A059E159"/>
<comment type="similarity">
    <text evidence="1">Belongs to the outer membrane factor (OMF) (TC 1.B.17) family.</text>
</comment>
<keyword evidence="3" id="KW-0732">Signal</keyword>
<proteinExistence type="inferred from homology"/>
<evidence type="ECO:0000313" key="5">
    <source>
        <dbReference type="Proteomes" id="UP000024547"/>
    </source>
</evidence>
<name>A0A059E159_9PROT</name>
<dbReference type="Gene3D" id="1.20.1600.10">
    <property type="entry name" value="Outer membrane efflux proteins (OEP)"/>
    <property type="match status" value="1"/>
</dbReference>
<feature type="chain" id="PRO_5001571573" evidence="3">
    <location>
        <begin position="28"/>
        <end position="412"/>
    </location>
</feature>
<sequence>MYKPPIYSLRPALTALVLATLGPSAIAQSMDELEARLFDHPALDAMRYGSDAARERAQAATGLPDPVVSLGINNFPIFDPSFDTFLPTNKAIGIRQQIPNRAGREARSAEALRRAVQNDAATDMRFAELRAALQIALIEKRRIEAQRILAEERDAKYAELEEIVQTEIDSGRPVVFRLAEIDVERAEVARTLAELEGQLSQVDAQLIDLVGLVPATPAPALTVLDWNGDAQAFHLVRVADKAIDVADAGVDQAEADYQPNWGAQLTYQQRDQGSGAPGSTFAGDDWVSGAVTFTIPLWAESRQAPALRAAKADREAARARYMAAARTASAQYAAFDATRRAADESIAVFQQKIDAIADQVAAQLTTYESGIGDYSPIIDGEIATIALRAQIALEQSRRDNAIARMNALLVTR</sequence>
<dbReference type="GO" id="GO:0015562">
    <property type="term" value="F:efflux transmembrane transporter activity"/>
    <property type="evidence" value="ECO:0007669"/>
    <property type="project" value="InterPro"/>
</dbReference>
<comment type="caution">
    <text evidence="4">The sequence shown here is derived from an EMBL/GenBank/DDBJ whole genome shotgun (WGS) entry which is preliminary data.</text>
</comment>
<dbReference type="Proteomes" id="UP000024547">
    <property type="component" value="Unassembled WGS sequence"/>
</dbReference>
<dbReference type="RefSeq" id="WP_035551699.1">
    <property type="nucleotide sequence ID" value="NZ_AWFH01000015.1"/>
</dbReference>
<reference evidence="4 5" key="1">
    <citation type="journal article" date="2014" name="Antonie Van Leeuwenhoek">
        <title>Hyphomonas beringensis sp. nov. and Hyphomonas chukchiensis sp. nov., isolated from surface seawater of the Bering Sea and Chukchi Sea.</title>
        <authorList>
            <person name="Li C."/>
            <person name="Lai Q."/>
            <person name="Li G."/>
            <person name="Dong C."/>
            <person name="Wang J."/>
            <person name="Liao Y."/>
            <person name="Shao Z."/>
        </authorList>
    </citation>
    <scope>NUCLEOTIDE SEQUENCE [LARGE SCALE GENOMIC DNA]</scope>
    <source>
        <strain evidence="4 5">22II1-22F38</strain>
    </source>
</reference>
<feature type="coiled-coil region" evidence="2">
    <location>
        <begin position="178"/>
        <end position="205"/>
    </location>
</feature>
<keyword evidence="2" id="KW-0175">Coiled coil</keyword>
<accession>A0A059E159</accession>
<gene>
    <name evidence="4" type="ORF">HY36_16890</name>
</gene>
<evidence type="ECO:0000313" key="4">
    <source>
        <dbReference type="EMBL" id="KCZ61376.1"/>
    </source>
</evidence>
<evidence type="ECO:0000256" key="2">
    <source>
        <dbReference type="SAM" id="Coils"/>
    </source>
</evidence>
<dbReference type="InterPro" id="IPR003423">
    <property type="entry name" value="OMP_efflux"/>
</dbReference>
<dbReference type="eggNOG" id="COG1538">
    <property type="taxonomic scope" value="Bacteria"/>
</dbReference>
<evidence type="ECO:0000256" key="3">
    <source>
        <dbReference type="SAM" id="SignalP"/>
    </source>
</evidence>
<dbReference type="PATRIC" id="fig|1280948.3.peg.1900"/>
<evidence type="ECO:0000256" key="1">
    <source>
        <dbReference type="ARBA" id="ARBA00007613"/>
    </source>
</evidence>
<protein>
    <submittedName>
        <fullName evidence="4">Transporter</fullName>
    </submittedName>
</protein>
<dbReference type="EMBL" id="AWFH01000015">
    <property type="protein sequence ID" value="KCZ61376.1"/>
    <property type="molecule type" value="Genomic_DNA"/>
</dbReference>
<dbReference type="SUPFAM" id="SSF56954">
    <property type="entry name" value="Outer membrane efflux proteins (OEP)"/>
    <property type="match status" value="1"/>
</dbReference>
<keyword evidence="5" id="KW-1185">Reference proteome</keyword>
<organism evidence="4 5">
    <name type="scientific">Hyphomonas atlantica</name>
    <dbReference type="NCBI Taxonomy" id="1280948"/>
    <lineage>
        <taxon>Bacteria</taxon>
        <taxon>Pseudomonadati</taxon>
        <taxon>Pseudomonadota</taxon>
        <taxon>Alphaproteobacteria</taxon>
        <taxon>Hyphomonadales</taxon>
        <taxon>Hyphomonadaceae</taxon>
        <taxon>Hyphomonas</taxon>
    </lineage>
</organism>
<dbReference type="STRING" id="1280948.HY36_16890"/>
<dbReference type="Pfam" id="PF02321">
    <property type="entry name" value="OEP"/>
    <property type="match status" value="1"/>
</dbReference>
<dbReference type="OrthoDB" id="7616531at2"/>